<proteinExistence type="predicted"/>
<dbReference type="Pfam" id="PF11120">
    <property type="entry name" value="CBP_BcsF"/>
    <property type="match status" value="1"/>
</dbReference>
<evidence type="ECO:0000256" key="1">
    <source>
        <dbReference type="SAM" id="Phobius"/>
    </source>
</evidence>
<sequence>MMTISDIVQIILFCALISFRWGIWRVIRYAVSVIRPGCYLPNLVM</sequence>
<keyword evidence="1" id="KW-0472">Membrane</keyword>
<keyword evidence="1" id="KW-1133">Transmembrane helix</keyword>
<name>A0A379W0R3_SALET</name>
<accession>A0A379W0R3</accession>
<evidence type="ECO:0000313" key="2">
    <source>
        <dbReference type="EMBL" id="SUH12791.1"/>
    </source>
</evidence>
<feature type="transmembrane region" description="Helical" evidence="1">
    <location>
        <begin position="7"/>
        <end position="27"/>
    </location>
</feature>
<gene>
    <name evidence="2" type="ORF">NCTC8258_00408</name>
</gene>
<dbReference type="InterPro" id="IPR019995">
    <property type="entry name" value="Cellulose_BcsF/YhjT"/>
</dbReference>
<dbReference type="Proteomes" id="UP000255509">
    <property type="component" value="Unassembled WGS sequence"/>
</dbReference>
<reference evidence="2 3" key="1">
    <citation type="submission" date="2018-06" db="EMBL/GenBank/DDBJ databases">
        <authorList>
            <consortium name="Pathogen Informatics"/>
            <person name="Doyle S."/>
        </authorList>
    </citation>
    <scope>NUCLEOTIDE SEQUENCE [LARGE SCALE GENOMIC DNA]</scope>
    <source>
        <strain evidence="2 3">NCTC8258</strain>
    </source>
</reference>
<dbReference type="EMBL" id="UGXS01000004">
    <property type="protein sequence ID" value="SUH12791.1"/>
    <property type="molecule type" value="Genomic_DNA"/>
</dbReference>
<protein>
    <submittedName>
        <fullName evidence="2">Celllulose biosynthesis operon protein BcsF/YhjT</fullName>
    </submittedName>
</protein>
<dbReference type="AlphaFoldDB" id="A0A379W0R3"/>
<organism evidence="2 3">
    <name type="scientific">Salmonella enterica I</name>
    <dbReference type="NCBI Taxonomy" id="59201"/>
    <lineage>
        <taxon>Bacteria</taxon>
        <taxon>Pseudomonadati</taxon>
        <taxon>Pseudomonadota</taxon>
        <taxon>Gammaproteobacteria</taxon>
        <taxon>Enterobacterales</taxon>
        <taxon>Enterobacteriaceae</taxon>
        <taxon>Salmonella</taxon>
    </lineage>
</organism>
<evidence type="ECO:0000313" key="3">
    <source>
        <dbReference type="Proteomes" id="UP000255509"/>
    </source>
</evidence>
<keyword evidence="1" id="KW-0812">Transmembrane</keyword>